<name>A0A1S8CT52_9GAMM</name>
<comment type="similarity">
    <text evidence="1">Belongs to the P-Pant transferase superfamily. Gsp/Sfp/HetI/AcpT family.</text>
</comment>
<dbReference type="PANTHER" id="PTHR12215">
    <property type="entry name" value="PHOSPHOPANTETHEINE TRANSFERASE"/>
    <property type="match status" value="1"/>
</dbReference>
<proteinExistence type="inferred from homology"/>
<gene>
    <name evidence="4" type="ORF">BKE30_10350</name>
</gene>
<dbReference type="InterPro" id="IPR037143">
    <property type="entry name" value="4-PPantetheinyl_Trfase_dom_sf"/>
</dbReference>
<comment type="caution">
    <text evidence="4">The sequence shown here is derived from an EMBL/GenBank/DDBJ whole genome shotgun (WGS) entry which is preliminary data.</text>
</comment>
<dbReference type="GO" id="GO:0000287">
    <property type="term" value="F:magnesium ion binding"/>
    <property type="evidence" value="ECO:0007669"/>
    <property type="project" value="InterPro"/>
</dbReference>
<evidence type="ECO:0000256" key="2">
    <source>
        <dbReference type="ARBA" id="ARBA00022679"/>
    </source>
</evidence>
<dbReference type="RefSeq" id="WP_076878532.1">
    <property type="nucleotide sequence ID" value="NZ_MLCN01000027.1"/>
</dbReference>
<evidence type="ECO:0000313" key="4">
    <source>
        <dbReference type="EMBL" id="ONG39161.1"/>
    </source>
</evidence>
<dbReference type="EMBL" id="MLCN01000027">
    <property type="protein sequence ID" value="ONG39161.1"/>
    <property type="molecule type" value="Genomic_DNA"/>
</dbReference>
<evidence type="ECO:0000256" key="1">
    <source>
        <dbReference type="ARBA" id="ARBA00010990"/>
    </source>
</evidence>
<dbReference type="InterPro" id="IPR008278">
    <property type="entry name" value="4-PPantetheinyl_Trfase_dom"/>
</dbReference>
<organism evidence="4 5">
    <name type="scientific">Alkanindiges hydrocarboniclasticus</name>
    <dbReference type="NCBI Taxonomy" id="1907941"/>
    <lineage>
        <taxon>Bacteria</taxon>
        <taxon>Pseudomonadati</taxon>
        <taxon>Pseudomonadota</taxon>
        <taxon>Gammaproteobacteria</taxon>
        <taxon>Moraxellales</taxon>
        <taxon>Moraxellaceae</taxon>
        <taxon>Alkanindiges</taxon>
    </lineage>
</organism>
<dbReference type="GO" id="GO:0008897">
    <property type="term" value="F:holo-[acyl-carrier-protein] synthase activity"/>
    <property type="evidence" value="ECO:0007669"/>
    <property type="project" value="InterPro"/>
</dbReference>
<dbReference type="GO" id="GO:0005829">
    <property type="term" value="C:cytosol"/>
    <property type="evidence" value="ECO:0007669"/>
    <property type="project" value="TreeGrafter"/>
</dbReference>
<sequence length="245" mass="28150">MTDPSITLMPNNLFLTMALRQIHPEQLESLQVIAADQQQLATHPQRRMEQLISRSWRRQILAAQLHQTPDNLCFVKDAYGKPYLMHYPALQFSQSHCTEQFVLAFNQQGIALGVDIEAKRRVINQARLARRILTASEMQVFTHTKDPQAYLLKCWTIKEAVLKACGLGIRLNLNTLETENKNSLFNRIENTDTAIKNRDIQHGVSTAYHAAIGEWAYLCFETAGYYCTVAWQNHLYHPVSVNWLP</sequence>
<dbReference type="Proteomes" id="UP000192132">
    <property type="component" value="Unassembled WGS sequence"/>
</dbReference>
<dbReference type="Pfam" id="PF01648">
    <property type="entry name" value="ACPS"/>
    <property type="match status" value="1"/>
</dbReference>
<dbReference type="STRING" id="1907941.BKE30_10350"/>
<dbReference type="GO" id="GO:0019878">
    <property type="term" value="P:lysine biosynthetic process via aminoadipic acid"/>
    <property type="evidence" value="ECO:0007669"/>
    <property type="project" value="TreeGrafter"/>
</dbReference>
<dbReference type="SUPFAM" id="SSF56214">
    <property type="entry name" value="4'-phosphopantetheinyl transferase"/>
    <property type="match status" value="2"/>
</dbReference>
<dbReference type="OrthoDB" id="9808281at2"/>
<protein>
    <recommendedName>
        <fullName evidence="3">4'-phosphopantetheinyl transferase domain-containing protein</fullName>
    </recommendedName>
</protein>
<keyword evidence="2" id="KW-0808">Transferase</keyword>
<dbReference type="AlphaFoldDB" id="A0A1S8CT52"/>
<dbReference type="Gene3D" id="3.90.470.20">
    <property type="entry name" value="4'-phosphopantetheinyl transferase domain"/>
    <property type="match status" value="2"/>
</dbReference>
<feature type="domain" description="4'-phosphopantetheinyl transferase" evidence="3">
    <location>
        <begin position="112"/>
        <end position="198"/>
    </location>
</feature>
<dbReference type="InterPro" id="IPR050559">
    <property type="entry name" value="P-Pant_transferase_sf"/>
</dbReference>
<dbReference type="PANTHER" id="PTHR12215:SF10">
    <property type="entry name" value="L-AMINOADIPATE-SEMIALDEHYDE DEHYDROGENASE-PHOSPHOPANTETHEINYL TRANSFERASE"/>
    <property type="match status" value="1"/>
</dbReference>
<evidence type="ECO:0000313" key="5">
    <source>
        <dbReference type="Proteomes" id="UP000192132"/>
    </source>
</evidence>
<keyword evidence="5" id="KW-1185">Reference proteome</keyword>
<accession>A0A1S8CT52</accession>
<evidence type="ECO:0000259" key="3">
    <source>
        <dbReference type="Pfam" id="PF01648"/>
    </source>
</evidence>
<reference evidence="4 5" key="1">
    <citation type="submission" date="2016-10" db="EMBL/GenBank/DDBJ databases">
        <title>Draft Genome sequence of Alkanindiges sp. strain H1.</title>
        <authorList>
            <person name="Subhash Y."/>
            <person name="Lee S."/>
        </authorList>
    </citation>
    <scope>NUCLEOTIDE SEQUENCE [LARGE SCALE GENOMIC DNA]</scope>
    <source>
        <strain evidence="4 5">H1</strain>
    </source>
</reference>